<evidence type="ECO:0000313" key="8">
    <source>
        <dbReference type="Proteomes" id="UP000520814"/>
    </source>
</evidence>
<evidence type="ECO:0000256" key="1">
    <source>
        <dbReference type="ARBA" id="ARBA00004141"/>
    </source>
</evidence>
<evidence type="ECO:0000256" key="4">
    <source>
        <dbReference type="ARBA" id="ARBA00022989"/>
    </source>
</evidence>
<comment type="subcellular location">
    <subcellularLocation>
        <location evidence="1">Membrane</location>
        <topology evidence="1">Multi-pass membrane protein</topology>
    </subcellularLocation>
</comment>
<protein>
    <submittedName>
        <fullName evidence="7">Uncharacterized membrane protein YgdD (TMEM256/DUF423 family)</fullName>
    </submittedName>
</protein>
<keyword evidence="4 6" id="KW-1133">Transmembrane helix</keyword>
<name>A0A7W9W8V0_ARMRO</name>
<feature type="transmembrane region" description="Helical" evidence="6">
    <location>
        <begin position="45"/>
        <end position="63"/>
    </location>
</feature>
<dbReference type="PANTHER" id="PTHR43461">
    <property type="entry name" value="TRANSMEMBRANE PROTEIN 256"/>
    <property type="match status" value="1"/>
</dbReference>
<evidence type="ECO:0000256" key="3">
    <source>
        <dbReference type="ARBA" id="ARBA00022692"/>
    </source>
</evidence>
<evidence type="ECO:0000256" key="5">
    <source>
        <dbReference type="ARBA" id="ARBA00023136"/>
    </source>
</evidence>
<evidence type="ECO:0000256" key="2">
    <source>
        <dbReference type="ARBA" id="ARBA00009694"/>
    </source>
</evidence>
<keyword evidence="8" id="KW-1185">Reference proteome</keyword>
<organism evidence="7 8">
    <name type="scientific">Armatimonas rosea</name>
    <dbReference type="NCBI Taxonomy" id="685828"/>
    <lineage>
        <taxon>Bacteria</taxon>
        <taxon>Bacillati</taxon>
        <taxon>Armatimonadota</taxon>
        <taxon>Armatimonadia</taxon>
        <taxon>Armatimonadales</taxon>
        <taxon>Armatimonadaceae</taxon>
        <taxon>Armatimonas</taxon>
    </lineage>
</organism>
<evidence type="ECO:0000313" key="7">
    <source>
        <dbReference type="EMBL" id="MBB6053133.1"/>
    </source>
</evidence>
<comment type="caution">
    <text evidence="7">The sequence shown here is derived from an EMBL/GenBank/DDBJ whole genome shotgun (WGS) entry which is preliminary data.</text>
</comment>
<keyword evidence="3 6" id="KW-0812">Transmembrane</keyword>
<dbReference type="PANTHER" id="PTHR43461:SF1">
    <property type="entry name" value="TRANSMEMBRANE PROTEIN 256"/>
    <property type="match status" value="1"/>
</dbReference>
<dbReference type="InterPro" id="IPR006696">
    <property type="entry name" value="DUF423"/>
</dbReference>
<dbReference type="Proteomes" id="UP000520814">
    <property type="component" value="Unassembled WGS sequence"/>
</dbReference>
<sequence length="122" mass="12423">MNLIRIGAMSAGLAVAAGAFGAHGLKDKVDAAGLEVWKTGAHYHLAHALALLLVAALAGQVELKVTQTVGKLFLAGQVIFAGSLYLLAVTGIKWLGAITPLGGVCFLLGWGYLALSAGKLKA</sequence>
<accession>A0A7W9W8V0</accession>
<proteinExistence type="inferred from homology"/>
<feature type="transmembrane region" description="Helical" evidence="6">
    <location>
        <begin position="94"/>
        <end position="115"/>
    </location>
</feature>
<comment type="similarity">
    <text evidence="2">Belongs to the UPF0382 family.</text>
</comment>
<dbReference type="GO" id="GO:0005886">
    <property type="term" value="C:plasma membrane"/>
    <property type="evidence" value="ECO:0007669"/>
    <property type="project" value="TreeGrafter"/>
</dbReference>
<dbReference type="RefSeq" id="WP_184203127.1">
    <property type="nucleotide sequence ID" value="NZ_JACHGW010000005.1"/>
</dbReference>
<dbReference type="EMBL" id="JACHGW010000005">
    <property type="protein sequence ID" value="MBB6053133.1"/>
    <property type="molecule type" value="Genomic_DNA"/>
</dbReference>
<reference evidence="7 8" key="1">
    <citation type="submission" date="2020-08" db="EMBL/GenBank/DDBJ databases">
        <title>Genomic Encyclopedia of Type Strains, Phase IV (KMG-IV): sequencing the most valuable type-strain genomes for metagenomic binning, comparative biology and taxonomic classification.</title>
        <authorList>
            <person name="Goeker M."/>
        </authorList>
    </citation>
    <scope>NUCLEOTIDE SEQUENCE [LARGE SCALE GENOMIC DNA]</scope>
    <source>
        <strain evidence="7 8">DSM 23562</strain>
    </source>
</reference>
<dbReference type="AlphaFoldDB" id="A0A7W9W8V0"/>
<evidence type="ECO:0000256" key="6">
    <source>
        <dbReference type="SAM" id="Phobius"/>
    </source>
</evidence>
<keyword evidence="5 6" id="KW-0472">Membrane</keyword>
<feature type="transmembrane region" description="Helical" evidence="6">
    <location>
        <begin position="70"/>
        <end position="88"/>
    </location>
</feature>
<gene>
    <name evidence="7" type="ORF">HNQ39_004965</name>
</gene>
<dbReference type="Pfam" id="PF04241">
    <property type="entry name" value="DUF423"/>
    <property type="match status" value="1"/>
</dbReference>